<feature type="coiled-coil region" evidence="1">
    <location>
        <begin position="648"/>
        <end position="682"/>
    </location>
</feature>
<dbReference type="Proteomes" id="UP000245956">
    <property type="component" value="Unassembled WGS sequence"/>
</dbReference>
<feature type="compositionally biased region" description="Pro residues" evidence="2">
    <location>
        <begin position="441"/>
        <end position="451"/>
    </location>
</feature>
<keyword evidence="6" id="KW-1185">Reference proteome</keyword>
<feature type="compositionally biased region" description="Polar residues" evidence="2">
    <location>
        <begin position="50"/>
        <end position="64"/>
    </location>
</feature>
<evidence type="ECO:0000256" key="1">
    <source>
        <dbReference type="SAM" id="Coils"/>
    </source>
</evidence>
<dbReference type="AlphaFoldDB" id="A0A2U3EQD6"/>
<feature type="region of interest" description="Disordered" evidence="2">
    <location>
        <begin position="1059"/>
        <end position="1079"/>
    </location>
</feature>
<feature type="compositionally biased region" description="Pro residues" evidence="2">
    <location>
        <begin position="361"/>
        <end position="370"/>
    </location>
</feature>
<feature type="compositionally biased region" description="Pro residues" evidence="2">
    <location>
        <begin position="388"/>
        <end position="397"/>
    </location>
</feature>
<organism evidence="4 5">
    <name type="scientific">Purpureocillium lilacinum</name>
    <name type="common">Paecilomyces lilacinus</name>
    <dbReference type="NCBI Taxonomy" id="33203"/>
    <lineage>
        <taxon>Eukaryota</taxon>
        <taxon>Fungi</taxon>
        <taxon>Dikarya</taxon>
        <taxon>Ascomycota</taxon>
        <taxon>Pezizomycotina</taxon>
        <taxon>Sordariomycetes</taxon>
        <taxon>Hypocreomycetidae</taxon>
        <taxon>Hypocreales</taxon>
        <taxon>Ophiocordycipitaceae</taxon>
        <taxon>Purpureocillium</taxon>
    </lineage>
</organism>
<feature type="region of interest" description="Disordered" evidence="2">
    <location>
        <begin position="150"/>
        <end position="202"/>
    </location>
</feature>
<evidence type="ECO:0000313" key="4">
    <source>
        <dbReference type="EMBL" id="PWI76717.1"/>
    </source>
</evidence>
<proteinExistence type="predicted"/>
<protein>
    <submittedName>
        <fullName evidence="4">Uncharacterized protein</fullName>
    </submittedName>
</protein>
<dbReference type="EMBL" id="LCWV01000001">
    <property type="protein sequence ID" value="PWI76717.1"/>
    <property type="molecule type" value="Genomic_DNA"/>
</dbReference>
<accession>A0A2U3EQD6</accession>
<reference evidence="3 6" key="4">
    <citation type="journal article" date="2024" name="Microbiol. Resour. Announc.">
        <title>Genome annotations for the ascomycete fungi Trichoderma harzianum, Trichoderma aggressivum, and Purpureocillium lilacinum.</title>
        <authorList>
            <person name="Beijen E.P.W."/>
            <person name="Ohm R.A."/>
        </authorList>
    </citation>
    <scope>NUCLEOTIDE SEQUENCE [LARGE SCALE GENOMIC DNA]</scope>
    <source>
        <strain evidence="3 6">CBS 150709</strain>
    </source>
</reference>
<feature type="region of interest" description="Disordered" evidence="2">
    <location>
        <begin position="255"/>
        <end position="287"/>
    </location>
</feature>
<dbReference type="EMBL" id="JAWRVI010000009">
    <property type="protein sequence ID" value="KAK4092292.1"/>
    <property type="molecule type" value="Genomic_DNA"/>
</dbReference>
<name>A0A2U3EQD6_PURLI</name>
<reference evidence="4 5" key="2">
    <citation type="journal article" date="2016" name="Front. Microbiol.">
        <title>Genome and transcriptome sequences reveal the specific parasitism of the nematophagous Purpureocillium lilacinum 36-1.</title>
        <authorList>
            <person name="Xie J."/>
            <person name="Li S."/>
            <person name="Mo C."/>
            <person name="Xiao X."/>
            <person name="Peng D."/>
            <person name="Wang G."/>
            <person name="Xiao Y."/>
        </authorList>
    </citation>
    <scope>NUCLEOTIDE SEQUENCE [LARGE SCALE GENOMIC DNA]</scope>
    <source>
        <strain evidence="4 5">36-1</strain>
    </source>
</reference>
<feature type="coiled-coil region" evidence="1">
    <location>
        <begin position="712"/>
        <end position="746"/>
    </location>
</feature>
<gene>
    <name evidence="4" type="ORF">PCL_03911</name>
    <name evidence="3" type="ORF">Purlil1_3545</name>
</gene>
<keyword evidence="1" id="KW-0175">Coiled coil</keyword>
<evidence type="ECO:0000256" key="2">
    <source>
        <dbReference type="SAM" id="MobiDB-lite"/>
    </source>
</evidence>
<reference evidence="4" key="1">
    <citation type="submission" date="2015-05" db="EMBL/GenBank/DDBJ databases">
        <authorList>
            <person name="Wang D.B."/>
            <person name="Wang M."/>
        </authorList>
    </citation>
    <scope>NUCLEOTIDE SEQUENCE</scope>
    <source>
        <strain evidence="4">36-1</strain>
    </source>
</reference>
<feature type="compositionally biased region" description="Basic and acidic residues" evidence="2">
    <location>
        <begin position="333"/>
        <end position="342"/>
    </location>
</feature>
<feature type="region of interest" description="Disordered" evidence="2">
    <location>
        <begin position="328"/>
        <end position="374"/>
    </location>
</feature>
<evidence type="ECO:0000313" key="6">
    <source>
        <dbReference type="Proteomes" id="UP001287286"/>
    </source>
</evidence>
<feature type="region of interest" description="Disordered" evidence="2">
    <location>
        <begin position="35"/>
        <end position="74"/>
    </location>
</feature>
<feature type="compositionally biased region" description="Polar residues" evidence="2">
    <location>
        <begin position="427"/>
        <end position="440"/>
    </location>
</feature>
<feature type="compositionally biased region" description="Low complexity" evidence="2">
    <location>
        <begin position="530"/>
        <end position="541"/>
    </location>
</feature>
<feature type="compositionally biased region" description="Polar residues" evidence="2">
    <location>
        <begin position="501"/>
        <end position="521"/>
    </location>
</feature>
<feature type="region of interest" description="Disordered" evidence="2">
    <location>
        <begin position="386"/>
        <end position="631"/>
    </location>
</feature>
<comment type="caution">
    <text evidence="4">The sequence shown here is derived from an EMBL/GenBank/DDBJ whole genome shotgun (WGS) entry which is preliminary data.</text>
</comment>
<dbReference type="Proteomes" id="UP001287286">
    <property type="component" value="Unassembled WGS sequence"/>
</dbReference>
<evidence type="ECO:0000313" key="5">
    <source>
        <dbReference type="Proteomes" id="UP000245956"/>
    </source>
</evidence>
<feature type="compositionally biased region" description="Polar residues" evidence="2">
    <location>
        <begin position="587"/>
        <end position="614"/>
    </location>
</feature>
<feature type="compositionally biased region" description="Low complexity" evidence="2">
    <location>
        <begin position="483"/>
        <end position="499"/>
    </location>
</feature>
<evidence type="ECO:0000313" key="3">
    <source>
        <dbReference type="EMBL" id="KAK4092292.1"/>
    </source>
</evidence>
<reference evidence="3" key="3">
    <citation type="submission" date="2023-11" db="EMBL/GenBank/DDBJ databases">
        <authorList>
            <person name="Beijen E."/>
            <person name="Ohm R.A."/>
        </authorList>
    </citation>
    <scope>NUCLEOTIDE SEQUENCE</scope>
    <source>
        <strain evidence="3">CBS 150709</strain>
    </source>
</reference>
<feature type="region of interest" description="Disordered" evidence="2">
    <location>
        <begin position="95"/>
        <end position="121"/>
    </location>
</feature>
<feature type="compositionally biased region" description="Pro residues" evidence="2">
    <location>
        <begin position="464"/>
        <end position="475"/>
    </location>
</feature>
<sequence>MGRLWEDHLRQEGAALAARVPAWDWRNHRLHPPVAPGKAHYPSSCFKPPGQSSTRPQWVQQSMPTDEGPDLGGTLEPLNVRQADGALMQTLAHGAGIHGSLSGPGQPPERRTARKRPVTGARLLRGDAAGLGALRLLRCAALHLPTIAPARLRPSETPSRREAPPSSGQSEAAHRPHCSLTDWQVPPAADDARGNDSWTRRWSPTDQLPVAVRETSRLPVLPCLSRPHLGAAVSPRAAFPGERRACEVDRSLAAPAGKGTSEQQHHHLPPALWHQPSPSPPSMETAVCSPASLVPRFDAMASPVDALDVDFDNDRDTDVSVSHSHFATTASSHGDDDMKGSDGWRLASDASTASSRVTTPDPVPPPPPRASLPGILRAPFAGRVLDLPAPPVPPPPAGIFQPGYPTKSSGAEFPPRPVDDDTDTRDCSTPQYRQPAESNQLPPPYLPPPPFARYGTRFTDEHGPMPPPPPPPPTVPILNQLYGLSGLPQGSLSSSLPLPRTNPTALTFQQTRSLNSATTNGGEPRRPQSRSEYSDSSLSSRQRLEDTSWSSDSSSQEDPVAYRNARQFPPSFPAPPKSFPSVPRSRSLATNRIKSWVSQYEKSQSPMRTRSDGTGLSKDAGEAPSPDIESVASDVSSYAEVELLWQQLKEKRARLGEIKAQMAERRQELRRLRRQRNDADNAFMSLIRPMLVSQRGILQTSIRVLDSRVADMQDLRDEYHARESDYETLEQMMDDEEKQLNGLETRFFSLLAAGQTKAHRAPRSITSEDSLDKTPDLPIELRGIAADKALEDVHPLYVKLTSAVGDLENAREELEDLFYVNHQYEFEAELKKTTGKSTTQDMEEFFEEFPAEEARMRGEVAKLENRVRHLKKACEDKGVMRKHMSLRMAYALDPNTKFDDMELDDESSILAKHKSLAHDVFPELVSQPNHVLAEPEPQTSLKAYTTAAALPDDDPQKRDRQRLAAKEYSIDSFARGQDGGGTGDFVNRWLLQQLRMSRLNVQLLHSTFISSRSLKIRNLWRWQHDVIFYWWRDNTVDLTEGEDPGHRFTTLGSDYSSRLGTPEMSRAASDGQVGRPPRALHRFDSDDAITVGG</sequence>